<proteinExistence type="predicted"/>
<accession>A0A6P1DP96</accession>
<dbReference type="GO" id="GO:0004527">
    <property type="term" value="F:exonuclease activity"/>
    <property type="evidence" value="ECO:0007669"/>
    <property type="project" value="UniProtKB-KW"/>
</dbReference>
<keyword evidence="4" id="KW-1185">Reference proteome</keyword>
<evidence type="ECO:0000259" key="2">
    <source>
        <dbReference type="Pfam" id="PF00149"/>
    </source>
</evidence>
<dbReference type="Pfam" id="PF00149">
    <property type="entry name" value="Metallophos"/>
    <property type="match status" value="1"/>
</dbReference>
<sequence>MFRFIHAADLHLDSPLQGLQAHDGAPLDVLRGATRRAFENLVQLAIDERVDFVVIAGDLYDGDWKDYSTGLFFRSQMAQLNASGIPVYLIAGNHDAASVITKKLGLPDNVRVFSTRTTESFEVPGLPVIIHGRGFPNRAVPENLALDYPSAIAGKFNLGLLHTSLTGRPGHATYAPCSEQDLRSKGYGYWALGHVHQPEVISKDPWIVFAGNCQGRHARETGPRGCCLVSVNDALEVEGVERRTLDVVRWQDVPVVLDQVEKEIEATQRIRTALADAVKMAEDRLLAARITLTGASPLHGCLHREAQRWRAEILGIAQDFGEDAVWIEQIKVATSPVYDLGQLAERDALTKIVLETLEQATHSPDDLPDDILEMLNVLPLDVRAEVEREWATEQRSALMADVRAIILDSLQTEGGTSA</sequence>
<dbReference type="SUPFAM" id="SSF56300">
    <property type="entry name" value="Metallo-dependent phosphatases"/>
    <property type="match status" value="1"/>
</dbReference>
<reference evidence="3 4" key="2">
    <citation type="submission" date="2020-02" db="EMBL/GenBank/DDBJ databases">
        <title>Genome sequences of Thiorhodococcus mannitoliphagus and Thiorhodococcus minor, purple sulfur photosynthetic bacteria in the gammaproteobacterial family, Chromatiaceae.</title>
        <authorList>
            <person name="Aviles F.A."/>
            <person name="Meyer T.E."/>
            <person name="Kyndt J.A."/>
        </authorList>
    </citation>
    <scope>NUCLEOTIDE SEQUENCE [LARGE SCALE GENOMIC DNA]</scope>
    <source>
        <strain evidence="3 4">DSM 18266</strain>
    </source>
</reference>
<keyword evidence="3" id="KW-0540">Nuclease</keyword>
<name>A0A6P1DP96_9GAMM</name>
<organism evidence="3 4">
    <name type="scientific">Thiorhodococcus mannitoliphagus</name>
    <dbReference type="NCBI Taxonomy" id="329406"/>
    <lineage>
        <taxon>Bacteria</taxon>
        <taxon>Pseudomonadati</taxon>
        <taxon>Pseudomonadota</taxon>
        <taxon>Gammaproteobacteria</taxon>
        <taxon>Chromatiales</taxon>
        <taxon>Chromatiaceae</taxon>
        <taxon>Thiorhodococcus</taxon>
    </lineage>
</organism>
<feature type="domain" description="Calcineurin-like phosphoesterase" evidence="2">
    <location>
        <begin position="2"/>
        <end position="198"/>
    </location>
</feature>
<evidence type="ECO:0000313" key="4">
    <source>
        <dbReference type="Proteomes" id="UP000471640"/>
    </source>
</evidence>
<dbReference type="InterPro" id="IPR029052">
    <property type="entry name" value="Metallo-depent_PP-like"/>
</dbReference>
<dbReference type="InterPro" id="IPR004843">
    <property type="entry name" value="Calcineurin-like_PHP"/>
</dbReference>
<dbReference type="Gene3D" id="3.60.21.10">
    <property type="match status" value="1"/>
</dbReference>
<evidence type="ECO:0000256" key="1">
    <source>
        <dbReference type="ARBA" id="ARBA00022801"/>
    </source>
</evidence>
<dbReference type="AlphaFoldDB" id="A0A6P1DP96"/>
<dbReference type="PANTHER" id="PTHR30337">
    <property type="entry name" value="COMPONENT OF ATP-DEPENDENT DSDNA EXONUCLEASE"/>
    <property type="match status" value="1"/>
</dbReference>
<dbReference type="EMBL" id="JAAIJR010000008">
    <property type="protein sequence ID" value="NEX19380.1"/>
    <property type="molecule type" value="Genomic_DNA"/>
</dbReference>
<dbReference type="RefSeq" id="WP_164652278.1">
    <property type="nucleotide sequence ID" value="NZ_JAAIJR010000008.1"/>
</dbReference>
<dbReference type="InterPro" id="IPR050535">
    <property type="entry name" value="DNA_Repair-Maintenance_Comp"/>
</dbReference>
<evidence type="ECO:0000313" key="3">
    <source>
        <dbReference type="EMBL" id="NEX19380.1"/>
    </source>
</evidence>
<dbReference type="PIRSF" id="PIRSF033091">
    <property type="entry name" value="Pesterase_YhaO"/>
    <property type="match status" value="1"/>
</dbReference>
<reference evidence="4" key="1">
    <citation type="journal article" date="2020" name="Microbiol. Resour. Announc.">
        <title>Draft Genome Sequences of Thiorhodococcus mannitoliphagus and Thiorhodococcus minor, Purple Sulfur Photosynthetic Bacteria in the Gammaproteobacterial Family Chromatiaceae.</title>
        <authorList>
            <person name="Aviles F.A."/>
            <person name="Meyer T.E."/>
            <person name="Kyndt J.A."/>
        </authorList>
    </citation>
    <scope>NUCLEOTIDE SEQUENCE [LARGE SCALE GENOMIC DNA]</scope>
    <source>
        <strain evidence="4">DSM 18266</strain>
    </source>
</reference>
<keyword evidence="1" id="KW-0378">Hydrolase</keyword>
<dbReference type="CDD" id="cd00840">
    <property type="entry name" value="MPP_Mre11_N"/>
    <property type="match status" value="1"/>
</dbReference>
<dbReference type="InterPro" id="IPR041796">
    <property type="entry name" value="Mre11_N"/>
</dbReference>
<gene>
    <name evidence="3" type="ORF">G3480_03460</name>
</gene>
<dbReference type="InterPro" id="IPR014576">
    <property type="entry name" value="Pesterase_YhaO"/>
</dbReference>
<comment type="caution">
    <text evidence="3">The sequence shown here is derived from an EMBL/GenBank/DDBJ whole genome shotgun (WGS) entry which is preliminary data.</text>
</comment>
<protein>
    <submittedName>
        <fullName evidence="3">DNA repair exonuclease</fullName>
    </submittedName>
</protein>
<keyword evidence="3" id="KW-0269">Exonuclease</keyword>
<dbReference type="PANTHER" id="PTHR30337:SF7">
    <property type="entry name" value="PHOSPHOESTERASE"/>
    <property type="match status" value="1"/>
</dbReference>
<dbReference type="Proteomes" id="UP000471640">
    <property type="component" value="Unassembled WGS sequence"/>
</dbReference>